<dbReference type="SUPFAM" id="SSF53474">
    <property type="entry name" value="alpha/beta-Hydrolases"/>
    <property type="match status" value="1"/>
</dbReference>
<dbReference type="EMBL" id="LVVM01001043">
    <property type="protein sequence ID" value="OJA19420.1"/>
    <property type="molecule type" value="Genomic_DNA"/>
</dbReference>
<dbReference type="GO" id="GO:0005634">
    <property type="term" value="C:nucleus"/>
    <property type="evidence" value="ECO:0007669"/>
    <property type="project" value="TreeGrafter"/>
</dbReference>
<dbReference type="PANTHER" id="PTHR48070:SF6">
    <property type="entry name" value="ESTERASE OVCA2"/>
    <property type="match status" value="1"/>
</dbReference>
<feature type="domain" description="Serine hydrolase" evidence="2">
    <location>
        <begin position="4"/>
        <end position="214"/>
    </location>
</feature>
<sequence length="261" mass="28665">MGKYAQNANIFSKHLVALRESMGKDIELVFVDGPIVIHPVDPGGSSASTSLAVLKASEADMTSSDPSATPRAWFKLNPERTAAHGLENTLLYLRDILQRDRYDGVFGFSQGASIAALLSALLERPHTYSPFLIDGEAPHPPFKFCVSVSGFKLPGYPSTQIFGTSYSTPTLHVLGRTDVVVIEEWSKALLNFSQNKRVEEHVGGHFVPSRGKWRKIFRDYLVDPLGRFPESTVGSQSGFLCGGPPVTRSKLVYFLVSFKCN</sequence>
<reference evidence="3 4" key="1">
    <citation type="submission" date="2016-03" db="EMBL/GenBank/DDBJ databases">
        <title>Comparative genomics of the ectomycorrhizal sister species Rhizopogon vinicolor and Rhizopogon vesiculosus (Basidiomycota: Boletales) reveals a divergence of the mating type B locus.</title>
        <authorList>
            <person name="Mujic A.B."/>
            <person name="Kuo A."/>
            <person name="Tritt A."/>
            <person name="Lipzen A."/>
            <person name="Chen C."/>
            <person name="Johnson J."/>
            <person name="Sharma A."/>
            <person name="Barry K."/>
            <person name="Grigoriev I.V."/>
            <person name="Spatafora J.W."/>
        </authorList>
    </citation>
    <scope>NUCLEOTIDE SEQUENCE [LARGE SCALE GENOMIC DNA]</scope>
    <source>
        <strain evidence="3 4">AM-OR11-056</strain>
    </source>
</reference>
<dbReference type="OrthoDB" id="2094269at2759"/>
<dbReference type="Pfam" id="PF03959">
    <property type="entry name" value="FSH1"/>
    <property type="match status" value="1"/>
</dbReference>
<organism evidence="3 4">
    <name type="scientific">Rhizopogon vesiculosus</name>
    <dbReference type="NCBI Taxonomy" id="180088"/>
    <lineage>
        <taxon>Eukaryota</taxon>
        <taxon>Fungi</taxon>
        <taxon>Dikarya</taxon>
        <taxon>Basidiomycota</taxon>
        <taxon>Agaricomycotina</taxon>
        <taxon>Agaricomycetes</taxon>
        <taxon>Agaricomycetidae</taxon>
        <taxon>Boletales</taxon>
        <taxon>Suillineae</taxon>
        <taxon>Rhizopogonaceae</taxon>
        <taxon>Rhizopogon</taxon>
    </lineage>
</organism>
<evidence type="ECO:0000313" key="3">
    <source>
        <dbReference type="EMBL" id="OJA19420.1"/>
    </source>
</evidence>
<dbReference type="Gene3D" id="3.40.50.1820">
    <property type="entry name" value="alpha/beta hydrolase"/>
    <property type="match status" value="1"/>
</dbReference>
<dbReference type="InterPro" id="IPR005645">
    <property type="entry name" value="FSH-like_dom"/>
</dbReference>
<keyword evidence="4" id="KW-1185">Reference proteome</keyword>
<accession>A0A1J8R685</accession>
<protein>
    <recommendedName>
        <fullName evidence="2">Serine hydrolase domain-containing protein</fullName>
    </recommendedName>
</protein>
<evidence type="ECO:0000313" key="4">
    <source>
        <dbReference type="Proteomes" id="UP000183567"/>
    </source>
</evidence>
<proteinExistence type="predicted"/>
<comment type="caution">
    <text evidence="3">The sequence shown here is derived from an EMBL/GenBank/DDBJ whole genome shotgun (WGS) entry which is preliminary data.</text>
</comment>
<dbReference type="GO" id="GO:0005737">
    <property type="term" value="C:cytoplasm"/>
    <property type="evidence" value="ECO:0007669"/>
    <property type="project" value="TreeGrafter"/>
</dbReference>
<keyword evidence="1" id="KW-0378">Hydrolase</keyword>
<dbReference type="InterPro" id="IPR029058">
    <property type="entry name" value="AB_hydrolase_fold"/>
</dbReference>
<evidence type="ECO:0000256" key="1">
    <source>
        <dbReference type="ARBA" id="ARBA00022801"/>
    </source>
</evidence>
<name>A0A1J8R685_9AGAM</name>
<dbReference type="GO" id="GO:0016787">
    <property type="term" value="F:hydrolase activity"/>
    <property type="evidence" value="ECO:0007669"/>
    <property type="project" value="UniProtKB-KW"/>
</dbReference>
<dbReference type="PANTHER" id="PTHR48070">
    <property type="entry name" value="ESTERASE OVCA2"/>
    <property type="match status" value="1"/>
</dbReference>
<evidence type="ECO:0000259" key="2">
    <source>
        <dbReference type="Pfam" id="PF03959"/>
    </source>
</evidence>
<dbReference type="STRING" id="180088.A0A1J8R685"/>
<dbReference type="Proteomes" id="UP000183567">
    <property type="component" value="Unassembled WGS sequence"/>
</dbReference>
<gene>
    <name evidence="3" type="ORF">AZE42_02265</name>
</gene>
<dbReference type="InterPro" id="IPR050593">
    <property type="entry name" value="LovG"/>
</dbReference>
<dbReference type="AlphaFoldDB" id="A0A1J8R685"/>